<gene>
    <name evidence="1" type="ORF">METZ01_LOCUS102936</name>
</gene>
<sequence>MFFRLILLVVGSALNLGSRLSPRVRSQLSRDMIFVMESLDGVSRSFVVRRRRISSHSGVSADAVCTVRFRTAVIGARVFLAKDAIGQLIDGFGSLDVECQGEAAHVLWFYELTMGLLPWRRSGTEVWPQSYAEPDLSHKASSRIIREPAVDNLDSTWLDAHEQRDKLVIWQVGQGAVPPGKMKSHKIVINLAADSQNIQS</sequence>
<proteinExistence type="predicted"/>
<dbReference type="AlphaFoldDB" id="A0A381WC86"/>
<dbReference type="EMBL" id="UINC01011335">
    <property type="protein sequence ID" value="SVA50082.1"/>
    <property type="molecule type" value="Genomic_DNA"/>
</dbReference>
<protein>
    <submittedName>
        <fullName evidence="1">Uncharacterized protein</fullName>
    </submittedName>
</protein>
<reference evidence="1" key="1">
    <citation type="submission" date="2018-05" db="EMBL/GenBank/DDBJ databases">
        <authorList>
            <person name="Lanie J.A."/>
            <person name="Ng W.-L."/>
            <person name="Kazmierczak K.M."/>
            <person name="Andrzejewski T.M."/>
            <person name="Davidsen T.M."/>
            <person name="Wayne K.J."/>
            <person name="Tettelin H."/>
            <person name="Glass J.I."/>
            <person name="Rusch D."/>
            <person name="Podicherti R."/>
            <person name="Tsui H.-C.T."/>
            <person name="Winkler M.E."/>
        </authorList>
    </citation>
    <scope>NUCLEOTIDE SEQUENCE</scope>
</reference>
<accession>A0A381WC86</accession>
<evidence type="ECO:0000313" key="1">
    <source>
        <dbReference type="EMBL" id="SVA50082.1"/>
    </source>
</evidence>
<organism evidence="1">
    <name type="scientific">marine metagenome</name>
    <dbReference type="NCBI Taxonomy" id="408172"/>
    <lineage>
        <taxon>unclassified sequences</taxon>
        <taxon>metagenomes</taxon>
        <taxon>ecological metagenomes</taxon>
    </lineage>
</organism>
<name>A0A381WC86_9ZZZZ</name>